<dbReference type="PANTHER" id="PTHR13483">
    <property type="entry name" value="BOX C_D SNORNA PROTEIN 1-RELATED"/>
    <property type="match status" value="1"/>
</dbReference>
<keyword evidence="1" id="KW-0479">Metal-binding</keyword>
<dbReference type="GO" id="GO:0070761">
    <property type="term" value="C:pre-snoRNP complex"/>
    <property type="evidence" value="ECO:0007669"/>
    <property type="project" value="TreeGrafter"/>
</dbReference>
<dbReference type="GO" id="GO:0000492">
    <property type="term" value="P:box C/D snoRNP assembly"/>
    <property type="evidence" value="ECO:0007669"/>
    <property type="project" value="TreeGrafter"/>
</dbReference>
<evidence type="ECO:0000256" key="3">
    <source>
        <dbReference type="ARBA" id="ARBA00022833"/>
    </source>
</evidence>
<dbReference type="EMBL" id="CP045890">
    <property type="protein sequence ID" value="QQP56354.1"/>
    <property type="molecule type" value="Genomic_DNA"/>
</dbReference>
<evidence type="ECO:0000256" key="1">
    <source>
        <dbReference type="ARBA" id="ARBA00022723"/>
    </source>
</evidence>
<dbReference type="InterPro" id="IPR051639">
    <property type="entry name" value="BCD1"/>
</dbReference>
<dbReference type="GO" id="GO:0005634">
    <property type="term" value="C:nucleus"/>
    <property type="evidence" value="ECO:0007669"/>
    <property type="project" value="TreeGrafter"/>
</dbReference>
<dbReference type="OrthoDB" id="272357at2759"/>
<keyword evidence="3" id="KW-0862">Zinc</keyword>
<evidence type="ECO:0000313" key="7">
    <source>
        <dbReference type="Proteomes" id="UP000595437"/>
    </source>
</evidence>
<accession>A0A7T8KI69</accession>
<feature type="domain" description="HIT-type" evidence="5">
    <location>
        <begin position="5"/>
        <end position="40"/>
    </location>
</feature>
<organism evidence="6 7">
    <name type="scientific">Caligus rogercresseyi</name>
    <name type="common">Sea louse</name>
    <dbReference type="NCBI Taxonomy" id="217165"/>
    <lineage>
        <taxon>Eukaryota</taxon>
        <taxon>Metazoa</taxon>
        <taxon>Ecdysozoa</taxon>
        <taxon>Arthropoda</taxon>
        <taxon>Crustacea</taxon>
        <taxon>Multicrustacea</taxon>
        <taxon>Hexanauplia</taxon>
        <taxon>Copepoda</taxon>
        <taxon>Siphonostomatoida</taxon>
        <taxon>Caligidae</taxon>
        <taxon>Caligus</taxon>
    </lineage>
</organism>
<evidence type="ECO:0000256" key="4">
    <source>
        <dbReference type="PROSITE-ProRule" id="PRU00453"/>
    </source>
</evidence>
<dbReference type="Proteomes" id="UP000595437">
    <property type="component" value="Chromosome 1"/>
</dbReference>
<reference evidence="7" key="1">
    <citation type="submission" date="2021-01" db="EMBL/GenBank/DDBJ databases">
        <title>Caligus Genome Assembly.</title>
        <authorList>
            <person name="Gallardo-Escarate C."/>
        </authorList>
    </citation>
    <scope>NUCLEOTIDE SEQUENCE [LARGE SCALE GENOMIC DNA]</scope>
</reference>
<keyword evidence="7" id="KW-1185">Reference proteome</keyword>
<gene>
    <name evidence="6" type="ORF">FKW44_000976</name>
</gene>
<proteinExistence type="predicted"/>
<dbReference type="SUPFAM" id="SSF144232">
    <property type="entry name" value="HIT/MYND zinc finger-like"/>
    <property type="match status" value="1"/>
</dbReference>
<evidence type="ECO:0000259" key="5">
    <source>
        <dbReference type="PROSITE" id="PS51083"/>
    </source>
</evidence>
<dbReference type="AlphaFoldDB" id="A0A7T8KI69"/>
<dbReference type="GO" id="GO:0008270">
    <property type="term" value="F:zinc ion binding"/>
    <property type="evidence" value="ECO:0007669"/>
    <property type="project" value="UniProtKB-UniRule"/>
</dbReference>
<protein>
    <submittedName>
        <fullName evidence="6">Box C/D snoRNA protein 1like</fullName>
    </submittedName>
</protein>
<dbReference type="PROSITE" id="PS51083">
    <property type="entry name" value="ZF_HIT"/>
    <property type="match status" value="1"/>
</dbReference>
<dbReference type="PANTHER" id="PTHR13483:SF3">
    <property type="entry name" value="BOX C_D SNORNA PROTEIN 1"/>
    <property type="match status" value="1"/>
</dbReference>
<keyword evidence="2 4" id="KW-0863">Zinc-finger</keyword>
<sequence length="67" mass="7511">MDRKCGTCKIQDSKYTCPGCGIRSCSLECVKSHKSGIDACDGVRKKSTYIPLERFTDDDFEKGRKTL</sequence>
<name>A0A7T8KI69_CALRO</name>
<dbReference type="Pfam" id="PF04438">
    <property type="entry name" value="zf-HIT"/>
    <property type="match status" value="1"/>
</dbReference>
<dbReference type="Gene3D" id="3.30.60.190">
    <property type="match status" value="1"/>
</dbReference>
<dbReference type="InterPro" id="IPR007529">
    <property type="entry name" value="Znf_HIT"/>
</dbReference>
<evidence type="ECO:0000313" key="6">
    <source>
        <dbReference type="EMBL" id="QQP56354.1"/>
    </source>
</evidence>
<dbReference type="GO" id="GO:0000463">
    <property type="term" value="P:maturation of LSU-rRNA from tricistronic rRNA transcript (SSU-rRNA, 5.8S rRNA, LSU-rRNA)"/>
    <property type="evidence" value="ECO:0007669"/>
    <property type="project" value="TreeGrafter"/>
</dbReference>
<evidence type="ECO:0000256" key="2">
    <source>
        <dbReference type="ARBA" id="ARBA00022771"/>
    </source>
</evidence>
<dbReference type="GO" id="GO:0048254">
    <property type="term" value="P:snoRNA localization"/>
    <property type="evidence" value="ECO:0007669"/>
    <property type="project" value="TreeGrafter"/>
</dbReference>